<feature type="transmembrane region" description="Helical" evidence="1">
    <location>
        <begin position="122"/>
        <end position="139"/>
    </location>
</feature>
<dbReference type="GO" id="GO:0016747">
    <property type="term" value="F:acyltransferase activity, transferring groups other than amino-acyl groups"/>
    <property type="evidence" value="ECO:0007669"/>
    <property type="project" value="InterPro"/>
</dbReference>
<keyword evidence="4" id="KW-1185">Reference proteome</keyword>
<dbReference type="Pfam" id="PF01757">
    <property type="entry name" value="Acyl_transf_3"/>
    <property type="match status" value="1"/>
</dbReference>
<dbReference type="PANTHER" id="PTHR37312:SF1">
    <property type="entry name" value="MEMBRANE-BOUND ACYLTRANSFERASE YKRP-RELATED"/>
    <property type="match status" value="1"/>
</dbReference>
<dbReference type="Proteomes" id="UP000301475">
    <property type="component" value="Chromosome"/>
</dbReference>
<reference evidence="3 4" key="1">
    <citation type="submission" date="2019-04" db="EMBL/GenBank/DDBJ databases">
        <authorList>
            <person name="Embree M."/>
            <person name="Gaffney J.R."/>
        </authorList>
    </citation>
    <scope>NUCLEOTIDE SEQUENCE [LARGE SCALE GENOMIC DNA]</scope>
    <source>
        <strain evidence="3 4">JE7A12</strain>
    </source>
</reference>
<feature type="transmembrane region" description="Helical" evidence="1">
    <location>
        <begin position="52"/>
        <end position="74"/>
    </location>
</feature>
<dbReference type="EMBL" id="CP039381">
    <property type="protein sequence ID" value="QCT06822.1"/>
    <property type="molecule type" value="Genomic_DNA"/>
</dbReference>
<dbReference type="InterPro" id="IPR002656">
    <property type="entry name" value="Acyl_transf_3_dom"/>
</dbReference>
<evidence type="ECO:0000313" key="4">
    <source>
        <dbReference type="Proteomes" id="UP000301475"/>
    </source>
</evidence>
<feature type="transmembrane region" description="Helical" evidence="1">
    <location>
        <begin position="21"/>
        <end position="40"/>
    </location>
</feature>
<name>A0A4P8XVV3_9FIRM</name>
<dbReference type="AlphaFoldDB" id="A0A4P8XVV3"/>
<evidence type="ECO:0000256" key="1">
    <source>
        <dbReference type="SAM" id="Phobius"/>
    </source>
</evidence>
<feature type="domain" description="Acyltransferase 3" evidence="2">
    <location>
        <begin position="18"/>
        <end position="160"/>
    </location>
</feature>
<dbReference type="InterPro" id="IPR052734">
    <property type="entry name" value="Nod_factor_acetyltransferase"/>
</dbReference>
<keyword evidence="1" id="KW-0812">Transmembrane</keyword>
<dbReference type="RefSeq" id="WP_138156904.1">
    <property type="nucleotide sequence ID" value="NZ_CP039381.1"/>
</dbReference>
<organism evidence="3 4">
    <name type="scientific">Ruminococcus bovis</name>
    <dbReference type="NCBI Taxonomy" id="2564099"/>
    <lineage>
        <taxon>Bacteria</taxon>
        <taxon>Bacillati</taxon>
        <taxon>Bacillota</taxon>
        <taxon>Clostridia</taxon>
        <taxon>Eubacteriales</taxon>
        <taxon>Oscillospiraceae</taxon>
        <taxon>Ruminococcus</taxon>
    </lineage>
</organism>
<feature type="transmembrane region" description="Helical" evidence="1">
    <location>
        <begin position="86"/>
        <end position="107"/>
    </location>
</feature>
<sequence length="184" mass="20636">MSSARLEKHTEKPRIYLFDNVKCLAIILVVIGHAIDFLTHAGANQNQFEKSLYVLIYSFHMPLFLFVSGLFLKPMDKDTKFPKDKVIAFIAIGIVLRAFTSILKLFLGENPQFAVLDIYDSYAWFMGAMAVFIVLTWLLRSYSIKIVLPIALLVGCMSALPKRTFLTGNPTRRCAVSLSAALAP</sequence>
<dbReference type="PANTHER" id="PTHR37312">
    <property type="entry name" value="MEMBRANE-BOUND ACYLTRANSFERASE YKRP-RELATED"/>
    <property type="match status" value="1"/>
</dbReference>
<dbReference type="OrthoDB" id="6623990at2"/>
<dbReference type="KEGG" id="ruj:E5Z56_05350"/>
<proteinExistence type="predicted"/>
<accession>A0A4P8XVV3</accession>
<gene>
    <name evidence="3" type="ORF">E5Z56_05350</name>
</gene>
<evidence type="ECO:0000259" key="2">
    <source>
        <dbReference type="Pfam" id="PF01757"/>
    </source>
</evidence>
<protein>
    <submittedName>
        <fullName evidence="3">DUF1624 domain-containing protein</fullName>
    </submittedName>
</protein>
<evidence type="ECO:0000313" key="3">
    <source>
        <dbReference type="EMBL" id="QCT06822.1"/>
    </source>
</evidence>
<keyword evidence="1" id="KW-0472">Membrane</keyword>
<keyword evidence="1" id="KW-1133">Transmembrane helix</keyword>